<organism evidence="2 3">
    <name type="scientific">Pigmentiphaga kullae</name>
    <dbReference type="NCBI Taxonomy" id="151784"/>
    <lineage>
        <taxon>Bacteria</taxon>
        <taxon>Pseudomonadati</taxon>
        <taxon>Pseudomonadota</taxon>
        <taxon>Betaproteobacteria</taxon>
        <taxon>Burkholderiales</taxon>
        <taxon>Alcaligenaceae</taxon>
        <taxon>Pigmentiphaga</taxon>
    </lineage>
</organism>
<evidence type="ECO:0000313" key="2">
    <source>
        <dbReference type="EMBL" id="RZS78161.1"/>
    </source>
</evidence>
<reference evidence="2 3" key="1">
    <citation type="submission" date="2019-02" db="EMBL/GenBank/DDBJ databases">
        <title>Genomic Encyclopedia of Type Strains, Phase IV (KMG-IV): sequencing the most valuable type-strain genomes for metagenomic binning, comparative biology and taxonomic classification.</title>
        <authorList>
            <person name="Goeker M."/>
        </authorList>
    </citation>
    <scope>NUCLEOTIDE SEQUENCE [LARGE SCALE GENOMIC DNA]</scope>
    <source>
        <strain evidence="2 3">K24</strain>
    </source>
</reference>
<dbReference type="EMBL" id="SGXC01000003">
    <property type="protein sequence ID" value="RZS78161.1"/>
    <property type="molecule type" value="Genomic_DNA"/>
</dbReference>
<dbReference type="PIRSF" id="PIRSF029477">
    <property type="entry name" value="UCP029477"/>
    <property type="match status" value="1"/>
</dbReference>
<dbReference type="InterPro" id="IPR012347">
    <property type="entry name" value="Ferritin-like"/>
</dbReference>
<proteinExistence type="predicted"/>
<accession>A0A4Q7N8H7</accession>
<dbReference type="NCBIfam" id="TIGR02284">
    <property type="entry name" value="PA2169 family four-helix-bundle protein"/>
    <property type="match status" value="1"/>
</dbReference>
<dbReference type="Proteomes" id="UP000292445">
    <property type="component" value="Unassembled WGS sequence"/>
</dbReference>
<dbReference type="InterPro" id="IPR016920">
    <property type="entry name" value="UCP029477"/>
</dbReference>
<comment type="caution">
    <text evidence="2">The sequence shown here is derived from an EMBL/GenBank/DDBJ whole genome shotgun (WGS) entry which is preliminary data.</text>
</comment>
<dbReference type="InterPro" id="IPR011971">
    <property type="entry name" value="CHP02284"/>
</dbReference>
<protein>
    <submittedName>
        <fullName evidence="2">Uncharacterized protein (TIGR02284 family)</fullName>
    </submittedName>
</protein>
<feature type="domain" description="DUF2383" evidence="1">
    <location>
        <begin position="4"/>
        <end position="113"/>
    </location>
</feature>
<dbReference type="Gene3D" id="1.20.1260.10">
    <property type="match status" value="1"/>
</dbReference>
<evidence type="ECO:0000313" key="3">
    <source>
        <dbReference type="Proteomes" id="UP000292445"/>
    </source>
</evidence>
<dbReference type="RefSeq" id="WP_130360719.1">
    <property type="nucleotide sequence ID" value="NZ_SGXC01000003.1"/>
</dbReference>
<keyword evidence="3" id="KW-1185">Reference proteome</keyword>
<name>A0A4Q7N8H7_9BURK</name>
<gene>
    <name evidence="2" type="ORF">EV675_4802</name>
</gene>
<dbReference type="Pfam" id="PF09537">
    <property type="entry name" value="DUF2383"/>
    <property type="match status" value="1"/>
</dbReference>
<dbReference type="OrthoDB" id="282393at2"/>
<sequence>MARDVTTVLNDLVETCKDGEYGFRQAAQDAHDPELKTLFSRRAGDCSTAAAQLQEQVSALGDEPEEGGTAAGALHRGWLGLKSAVAGRTDLAILEECERGEDVAKGRYQAALREELPPQLLSLIQLQYEGVVRNHDQVKELRDRMRAHA</sequence>
<dbReference type="AlphaFoldDB" id="A0A4Q7N8H7"/>
<dbReference type="InterPro" id="IPR019052">
    <property type="entry name" value="DUF2383"/>
</dbReference>
<evidence type="ECO:0000259" key="1">
    <source>
        <dbReference type="Pfam" id="PF09537"/>
    </source>
</evidence>